<keyword evidence="3" id="KW-1185">Reference proteome</keyword>
<dbReference type="GO" id="GO:0016746">
    <property type="term" value="F:acyltransferase activity"/>
    <property type="evidence" value="ECO:0007669"/>
    <property type="project" value="UniProtKB-KW"/>
</dbReference>
<name>A0ABW1SAX1_9PROT</name>
<comment type="caution">
    <text evidence="2">The sequence shown here is derived from an EMBL/GenBank/DDBJ whole genome shotgun (WGS) entry which is preliminary data.</text>
</comment>
<dbReference type="Pfam" id="PF13302">
    <property type="entry name" value="Acetyltransf_3"/>
    <property type="match status" value="1"/>
</dbReference>
<dbReference type="PANTHER" id="PTHR43792">
    <property type="entry name" value="GNAT FAMILY, PUTATIVE (AFU_ORTHOLOGUE AFUA_3G00765)-RELATED-RELATED"/>
    <property type="match status" value="1"/>
</dbReference>
<organism evidence="2 3">
    <name type="scientific">Ponticaulis profundi</name>
    <dbReference type="NCBI Taxonomy" id="2665222"/>
    <lineage>
        <taxon>Bacteria</taxon>
        <taxon>Pseudomonadati</taxon>
        <taxon>Pseudomonadota</taxon>
        <taxon>Alphaproteobacteria</taxon>
        <taxon>Hyphomonadales</taxon>
        <taxon>Hyphomonadaceae</taxon>
        <taxon>Ponticaulis</taxon>
    </lineage>
</organism>
<dbReference type="SUPFAM" id="SSF55729">
    <property type="entry name" value="Acyl-CoA N-acyltransferases (Nat)"/>
    <property type="match status" value="1"/>
</dbReference>
<dbReference type="EC" id="2.3.-.-" evidence="2"/>
<proteinExistence type="predicted"/>
<sequence>MYTLPGRAPSDIPVVETERLRLRASKAADFEPLYAMWQDTEYVRFIGNRKRSSGEVWTNLQKNIGAWAMFGYSYWSIEDRQSGQYVGECGFALARRAEITPALPMIPEAGWGITPAYWGKGVAKEAMQAAMSWALSQDRYFPSQCIIDVDHKASEKIAFSLGFKFKREVPFSDETVNLYERPPGQS</sequence>
<dbReference type="PROSITE" id="PS51186">
    <property type="entry name" value="GNAT"/>
    <property type="match status" value="1"/>
</dbReference>
<dbReference type="Proteomes" id="UP001596303">
    <property type="component" value="Unassembled WGS sequence"/>
</dbReference>
<keyword evidence="2" id="KW-0808">Transferase</keyword>
<dbReference type="InterPro" id="IPR051531">
    <property type="entry name" value="N-acetyltransferase"/>
</dbReference>
<feature type="domain" description="N-acetyltransferase" evidence="1">
    <location>
        <begin position="20"/>
        <end position="185"/>
    </location>
</feature>
<evidence type="ECO:0000259" key="1">
    <source>
        <dbReference type="PROSITE" id="PS51186"/>
    </source>
</evidence>
<dbReference type="RefSeq" id="WP_377379162.1">
    <property type="nucleotide sequence ID" value="NZ_JBHSSW010000013.1"/>
</dbReference>
<dbReference type="InterPro" id="IPR016181">
    <property type="entry name" value="Acyl_CoA_acyltransferase"/>
</dbReference>
<dbReference type="PANTHER" id="PTHR43792:SF16">
    <property type="entry name" value="N-ACETYLTRANSFERASE DOMAIN-CONTAINING PROTEIN"/>
    <property type="match status" value="1"/>
</dbReference>
<dbReference type="Gene3D" id="3.40.630.30">
    <property type="match status" value="1"/>
</dbReference>
<accession>A0ABW1SAX1</accession>
<reference evidence="3" key="1">
    <citation type="journal article" date="2019" name="Int. J. Syst. Evol. Microbiol.">
        <title>The Global Catalogue of Microorganisms (GCM) 10K type strain sequencing project: providing services to taxonomists for standard genome sequencing and annotation.</title>
        <authorList>
            <consortium name="The Broad Institute Genomics Platform"/>
            <consortium name="The Broad Institute Genome Sequencing Center for Infectious Disease"/>
            <person name="Wu L."/>
            <person name="Ma J."/>
        </authorList>
    </citation>
    <scope>NUCLEOTIDE SEQUENCE [LARGE SCALE GENOMIC DNA]</scope>
    <source>
        <strain evidence="3">CGMCC-1.15741</strain>
    </source>
</reference>
<evidence type="ECO:0000313" key="2">
    <source>
        <dbReference type="EMBL" id="MFC6198704.1"/>
    </source>
</evidence>
<protein>
    <submittedName>
        <fullName evidence="2">GNAT family N-acetyltransferase</fullName>
        <ecNumber evidence="2">2.3.-.-</ecNumber>
    </submittedName>
</protein>
<dbReference type="InterPro" id="IPR000182">
    <property type="entry name" value="GNAT_dom"/>
</dbReference>
<keyword evidence="2" id="KW-0012">Acyltransferase</keyword>
<dbReference type="CDD" id="cd04301">
    <property type="entry name" value="NAT_SF"/>
    <property type="match status" value="1"/>
</dbReference>
<gene>
    <name evidence="2" type="ORF">ACFQDM_11465</name>
</gene>
<dbReference type="EMBL" id="JBHSSW010000013">
    <property type="protein sequence ID" value="MFC6198704.1"/>
    <property type="molecule type" value="Genomic_DNA"/>
</dbReference>
<evidence type="ECO:0000313" key="3">
    <source>
        <dbReference type="Proteomes" id="UP001596303"/>
    </source>
</evidence>